<evidence type="ECO:0000313" key="3">
    <source>
        <dbReference type="EMBL" id="AIF02745.1"/>
    </source>
</evidence>
<dbReference type="InterPro" id="IPR013216">
    <property type="entry name" value="Methyltransf_11"/>
</dbReference>
<feature type="domain" description="Methyltransferase type 11" evidence="2">
    <location>
        <begin position="77"/>
        <end position="175"/>
    </location>
</feature>
<dbReference type="Pfam" id="PF08241">
    <property type="entry name" value="Methyltransf_11"/>
    <property type="match status" value="1"/>
</dbReference>
<accession>A0A075GHU0</accession>
<dbReference type="Gene3D" id="3.40.50.150">
    <property type="entry name" value="Vaccinia Virus protein VP39"/>
    <property type="match status" value="1"/>
</dbReference>
<dbReference type="EMBL" id="KF900660">
    <property type="protein sequence ID" value="AIF02745.1"/>
    <property type="molecule type" value="Genomic_DNA"/>
</dbReference>
<dbReference type="InterPro" id="IPR029063">
    <property type="entry name" value="SAM-dependent_MTases_sf"/>
</dbReference>
<dbReference type="AlphaFoldDB" id="A0A075GHU0"/>
<dbReference type="PANTHER" id="PTHR44068:SF11">
    <property type="entry name" value="GERANYL DIPHOSPHATE 2-C-METHYLTRANSFERASE"/>
    <property type="match status" value="1"/>
</dbReference>
<keyword evidence="1 3" id="KW-0808">Transferase</keyword>
<dbReference type="GO" id="GO:0032259">
    <property type="term" value="P:methylation"/>
    <property type="evidence" value="ECO:0007669"/>
    <property type="project" value="UniProtKB-KW"/>
</dbReference>
<sequence>MFKINPLDIVLWTFRRNENDVVNLYNTLSPVMQLATGGNMLNFGYWSKEETSPIDAQNRLCDKVGKIAELDSANSLLDVGSGLSSPAIMWAMFYPDIDISCVNINYTQLQLGKKIVNEKIPNSTIHEINSTSTVLPFLTNSMERVIALESAQHFKPFSSFISESYRVLKKDGILTFAIPVVKRNSNIKNLGILALTWSSEHYEQDFVISKTTKKFKVIEKIGIGLDVFEPLTNYYIKNRKRLKNKILTQYPPFVENLLFKSLLKMKKASQEKLIDYLLIKCIKSD</sequence>
<protein>
    <submittedName>
        <fullName evidence="3">Methyltransferase type 11 (McyJ)</fullName>
    </submittedName>
</protein>
<evidence type="ECO:0000259" key="2">
    <source>
        <dbReference type="Pfam" id="PF08241"/>
    </source>
</evidence>
<dbReference type="SUPFAM" id="SSF53335">
    <property type="entry name" value="S-adenosyl-L-methionine-dependent methyltransferases"/>
    <property type="match status" value="1"/>
</dbReference>
<proteinExistence type="predicted"/>
<dbReference type="InterPro" id="IPR050447">
    <property type="entry name" value="Erg6_SMT_methyltransf"/>
</dbReference>
<keyword evidence="3" id="KW-0489">Methyltransferase</keyword>
<reference evidence="3" key="1">
    <citation type="journal article" date="2014" name="Genome Biol. Evol.">
        <title>Pangenome evidence for extensive interdomain horizontal transfer affecting lineage core and shell genes in uncultured planktonic thaumarchaeota and euryarchaeota.</title>
        <authorList>
            <person name="Deschamps P."/>
            <person name="Zivanovic Y."/>
            <person name="Moreira D."/>
            <person name="Rodriguez-Valera F."/>
            <person name="Lopez-Garcia P."/>
        </authorList>
    </citation>
    <scope>NUCLEOTIDE SEQUENCE</scope>
</reference>
<name>A0A075GHU0_9ARCH</name>
<dbReference type="GO" id="GO:0008757">
    <property type="term" value="F:S-adenosylmethionine-dependent methyltransferase activity"/>
    <property type="evidence" value="ECO:0007669"/>
    <property type="project" value="InterPro"/>
</dbReference>
<evidence type="ECO:0000256" key="1">
    <source>
        <dbReference type="ARBA" id="ARBA00022679"/>
    </source>
</evidence>
<gene>
    <name evidence="3" type="primary">mcyJ</name>
</gene>
<organism evidence="3">
    <name type="scientific">uncultured marine thaumarchaeote KM3_15_A07</name>
    <dbReference type="NCBI Taxonomy" id="1456025"/>
    <lineage>
        <taxon>Archaea</taxon>
        <taxon>Nitrososphaerota</taxon>
        <taxon>environmental samples</taxon>
    </lineage>
</organism>
<dbReference type="PANTHER" id="PTHR44068">
    <property type="entry name" value="ZGC:194242"/>
    <property type="match status" value="1"/>
</dbReference>